<evidence type="ECO:0000256" key="7">
    <source>
        <dbReference type="ARBA" id="ARBA00016549"/>
    </source>
</evidence>
<evidence type="ECO:0000256" key="11">
    <source>
        <dbReference type="ARBA" id="ARBA00032305"/>
    </source>
</evidence>
<dbReference type="PANTHER" id="PTHR33254:SF4">
    <property type="entry name" value="4-HYDROXY-4-METHYL-2-OXOGLUTARATE ALDOLASE 3-RELATED"/>
    <property type="match status" value="1"/>
</dbReference>
<dbReference type="Gene3D" id="3.50.30.40">
    <property type="entry name" value="Ribonuclease E inhibitor RraA/RraA-like"/>
    <property type="match status" value="1"/>
</dbReference>
<dbReference type="GO" id="GO:0046872">
    <property type="term" value="F:metal ion binding"/>
    <property type="evidence" value="ECO:0007669"/>
    <property type="project" value="UniProtKB-KW"/>
</dbReference>
<dbReference type="InterPro" id="IPR005493">
    <property type="entry name" value="RraA/RraA-like"/>
</dbReference>
<evidence type="ECO:0000256" key="2">
    <source>
        <dbReference type="ARBA" id="ARBA00001968"/>
    </source>
</evidence>
<comment type="cofactor">
    <cofactor evidence="2">
        <name>a divalent metal cation</name>
        <dbReference type="ChEBI" id="CHEBI:60240"/>
    </cofactor>
</comment>
<dbReference type="GO" id="GO:0047443">
    <property type="term" value="F:4-hydroxy-4-methyl-2-oxoglutarate aldolase activity"/>
    <property type="evidence" value="ECO:0007669"/>
    <property type="project" value="UniProtKB-EC"/>
</dbReference>
<comment type="catalytic activity">
    <reaction evidence="1">
        <text>4-hydroxy-4-methyl-2-oxoglutarate = 2 pyruvate</text>
        <dbReference type="Rhea" id="RHEA:22748"/>
        <dbReference type="ChEBI" id="CHEBI:15361"/>
        <dbReference type="ChEBI" id="CHEBI:58276"/>
        <dbReference type="EC" id="4.1.3.17"/>
    </reaction>
</comment>
<comment type="function">
    <text evidence="8">Catalyzes the aldol cleavage of 4-hydroxy-4-methyl-2-oxoglutarate (HMG) into 2 molecules of pyruvate. Also contains a secondary oxaloacetate (OAA) decarboxylase activity due to the common pyruvate enolate transition state formed following C-C bond cleavage in the retro-aldol and decarboxylation reactions.</text>
</comment>
<dbReference type="EMBL" id="JADKPO010000024">
    <property type="protein sequence ID" value="MBF4769386.1"/>
    <property type="molecule type" value="Genomic_DNA"/>
</dbReference>
<reference evidence="14" key="1">
    <citation type="submission" date="2020-11" db="EMBL/GenBank/DDBJ databases">
        <title>Nocardioides cynanchi sp. nov., isolated from soil of rhizosphere of Cynanchum wilfordii.</title>
        <authorList>
            <person name="Lee J.-S."/>
            <person name="Suh M.K."/>
            <person name="Kim J.-S."/>
        </authorList>
    </citation>
    <scope>NUCLEOTIDE SEQUENCE</scope>
    <source>
        <strain evidence="14">KCTC 19276</strain>
    </source>
</reference>
<dbReference type="Pfam" id="PF03737">
    <property type="entry name" value="RraA-like"/>
    <property type="match status" value="1"/>
</dbReference>
<feature type="binding site" evidence="13">
    <location>
        <begin position="97"/>
        <end position="100"/>
    </location>
    <ligand>
        <name>substrate</name>
    </ligand>
</feature>
<dbReference type="GO" id="GO:0008948">
    <property type="term" value="F:oxaloacetate decarboxylase activity"/>
    <property type="evidence" value="ECO:0007669"/>
    <property type="project" value="UniProtKB-EC"/>
</dbReference>
<keyword evidence="15" id="KW-1185">Reference proteome</keyword>
<dbReference type="RefSeq" id="WP_194697533.1">
    <property type="nucleotide sequence ID" value="NZ_JADKPO010000024.1"/>
</dbReference>
<dbReference type="Proteomes" id="UP000660668">
    <property type="component" value="Unassembled WGS sequence"/>
</dbReference>
<comment type="similarity">
    <text evidence="3">Belongs to the class II aldolase/RraA-like family.</text>
</comment>
<evidence type="ECO:0000256" key="5">
    <source>
        <dbReference type="ARBA" id="ARBA00012213"/>
    </source>
</evidence>
<evidence type="ECO:0000256" key="8">
    <source>
        <dbReference type="ARBA" id="ARBA00025046"/>
    </source>
</evidence>
<dbReference type="EC" id="4.1.1.112" evidence="6"/>
<comment type="caution">
    <text evidence="14">The sequence shown here is derived from an EMBL/GenBank/DDBJ whole genome shotgun (WGS) entry which is preliminary data.</text>
</comment>
<feature type="binding site" evidence="13">
    <location>
        <position position="120"/>
    </location>
    <ligand>
        <name>Mg(2+)</name>
        <dbReference type="ChEBI" id="CHEBI:18420"/>
    </ligand>
</feature>
<evidence type="ECO:0000256" key="10">
    <source>
        <dbReference type="ARBA" id="ARBA00030169"/>
    </source>
</evidence>
<gene>
    <name evidence="14" type="ORF">ISU10_16580</name>
</gene>
<comment type="catalytic activity">
    <reaction evidence="12">
        <text>oxaloacetate + H(+) = pyruvate + CO2</text>
        <dbReference type="Rhea" id="RHEA:15641"/>
        <dbReference type="ChEBI" id="CHEBI:15361"/>
        <dbReference type="ChEBI" id="CHEBI:15378"/>
        <dbReference type="ChEBI" id="CHEBI:16452"/>
        <dbReference type="ChEBI" id="CHEBI:16526"/>
        <dbReference type="EC" id="4.1.1.112"/>
    </reaction>
</comment>
<evidence type="ECO:0000256" key="12">
    <source>
        <dbReference type="ARBA" id="ARBA00047973"/>
    </source>
</evidence>
<organism evidence="14 15">
    <name type="scientific">Nocardioides agariphilus</name>
    <dbReference type="NCBI Taxonomy" id="433664"/>
    <lineage>
        <taxon>Bacteria</taxon>
        <taxon>Bacillati</taxon>
        <taxon>Actinomycetota</taxon>
        <taxon>Actinomycetes</taxon>
        <taxon>Propionibacteriales</taxon>
        <taxon>Nocardioidaceae</taxon>
        <taxon>Nocardioides</taxon>
    </lineage>
</organism>
<dbReference type="AlphaFoldDB" id="A0A930VR73"/>
<dbReference type="PANTHER" id="PTHR33254">
    <property type="entry name" value="4-HYDROXY-4-METHYL-2-OXOGLUTARATE ALDOLASE 3-RELATED"/>
    <property type="match status" value="1"/>
</dbReference>
<comment type="subunit">
    <text evidence="4">Homotrimer.</text>
</comment>
<accession>A0A930VR73</accession>
<dbReference type="EC" id="4.1.3.17" evidence="5"/>
<keyword evidence="13" id="KW-0460">Magnesium</keyword>
<evidence type="ECO:0000313" key="14">
    <source>
        <dbReference type="EMBL" id="MBF4769386.1"/>
    </source>
</evidence>
<evidence type="ECO:0000256" key="1">
    <source>
        <dbReference type="ARBA" id="ARBA00001342"/>
    </source>
</evidence>
<evidence type="ECO:0000256" key="4">
    <source>
        <dbReference type="ARBA" id="ARBA00011233"/>
    </source>
</evidence>
<evidence type="ECO:0000256" key="6">
    <source>
        <dbReference type="ARBA" id="ARBA00012947"/>
    </source>
</evidence>
<comment type="cofactor">
    <cofactor evidence="13">
        <name>Mg(2+)</name>
        <dbReference type="ChEBI" id="CHEBI:18420"/>
    </cofactor>
</comment>
<proteinExistence type="inferred from homology"/>
<protein>
    <recommendedName>
        <fullName evidence="7">Putative 4-hydroxy-4-methyl-2-oxoglutarate aldolase</fullName>
        <ecNumber evidence="6">4.1.1.112</ecNumber>
        <ecNumber evidence="5">4.1.3.17</ecNumber>
    </recommendedName>
    <alternativeName>
        <fullName evidence="11">Oxaloacetate decarboxylase</fullName>
    </alternativeName>
    <alternativeName>
        <fullName evidence="9">Regulator of ribonuclease activity homolog</fullName>
    </alternativeName>
    <alternativeName>
        <fullName evidence="10">RraA-like protein</fullName>
    </alternativeName>
</protein>
<feature type="binding site" evidence="13">
    <location>
        <position position="119"/>
    </location>
    <ligand>
        <name>substrate</name>
    </ligand>
</feature>
<evidence type="ECO:0000313" key="15">
    <source>
        <dbReference type="Proteomes" id="UP000660668"/>
    </source>
</evidence>
<sequence length="229" mass="24313">MATTDHLARRFETLDTCVVSDAMDSLGLSGWLESIAPMWGCGRVAGPVRTMLLRPVTPEQPAPPSRVHLGCRVVEASSPGDIVVVAHQGRLDSGGWGGLLSAAAYVAGIRAVVVDGASRDIEEAEQIGLPLFAKAGTPVSARTRSVEVDIEVPVEVAGLEVRPGDFLVADRTGVLAIAKDRVADVLARAEEMHQAETRMRTAITSGVPVSQVMDSRYESMTDATQDARR</sequence>
<keyword evidence="13" id="KW-0479">Metal-binding</keyword>
<evidence type="ECO:0000256" key="3">
    <source>
        <dbReference type="ARBA" id="ARBA00008621"/>
    </source>
</evidence>
<dbReference type="SUPFAM" id="SSF89562">
    <property type="entry name" value="RraA-like"/>
    <property type="match status" value="1"/>
</dbReference>
<dbReference type="InterPro" id="IPR036704">
    <property type="entry name" value="RraA/RraA-like_sf"/>
</dbReference>
<evidence type="ECO:0000256" key="13">
    <source>
        <dbReference type="PIRSR" id="PIRSR605493-1"/>
    </source>
</evidence>
<name>A0A930VR73_9ACTN</name>
<evidence type="ECO:0000256" key="9">
    <source>
        <dbReference type="ARBA" id="ARBA00029596"/>
    </source>
</evidence>
<dbReference type="CDD" id="cd16841">
    <property type="entry name" value="RraA_family"/>
    <property type="match status" value="1"/>
</dbReference>